<feature type="transmembrane region" description="Helical" evidence="1">
    <location>
        <begin position="12"/>
        <end position="35"/>
    </location>
</feature>
<gene>
    <name evidence="3" type="ORF">DWB62_011030</name>
    <name evidence="2" type="ORF">GNY23_11030</name>
</gene>
<evidence type="ECO:0000313" key="3">
    <source>
        <dbReference type="EMBL" id="MVB07553.1"/>
    </source>
</evidence>
<dbReference type="AlphaFoldDB" id="A0A7M4D6R9"/>
<proteinExistence type="predicted"/>
<reference evidence="2 5" key="2">
    <citation type="submission" date="2019-12" db="EMBL/GenBank/DDBJ databases">
        <title>Draft genome sequence of Labilibaculum sp. strain 44 isolated from deep waters of Black Sea.</title>
        <authorList>
            <person name="Yadav S."/>
            <person name="Villanueva L."/>
        </authorList>
    </citation>
    <scope>NUCLEOTIDE SEQUENCE [LARGE SCALE GENOMIC DNA]</scope>
    <source>
        <strain evidence="2 5">44</strain>
    </source>
</reference>
<dbReference type="Proteomes" id="UP000462449">
    <property type="component" value="Unassembled WGS sequence"/>
</dbReference>
<keyword evidence="1" id="KW-0812">Transmembrane</keyword>
<feature type="transmembrane region" description="Helical" evidence="1">
    <location>
        <begin position="55"/>
        <end position="72"/>
    </location>
</feature>
<dbReference type="Proteomes" id="UP000285951">
    <property type="component" value="Unassembled WGS sequence"/>
</dbReference>
<evidence type="ECO:0000313" key="2">
    <source>
        <dbReference type="EMBL" id="MUP38348.1"/>
    </source>
</evidence>
<keyword evidence="1" id="KW-0472">Membrane</keyword>
<dbReference type="RefSeq" id="WP_156195999.1">
    <property type="nucleotide sequence ID" value="NZ_QTZN02000023.1"/>
</dbReference>
<name>A0A7M4D6R9_9BACT</name>
<protein>
    <submittedName>
        <fullName evidence="2">Uncharacterized protein</fullName>
    </submittedName>
</protein>
<keyword evidence="1" id="KW-1133">Transmembrane helix</keyword>
<dbReference type="EMBL" id="WOTW01000023">
    <property type="protein sequence ID" value="MUP38348.1"/>
    <property type="molecule type" value="Genomic_DNA"/>
</dbReference>
<feature type="transmembrane region" description="Helical" evidence="1">
    <location>
        <begin position="79"/>
        <end position="96"/>
    </location>
</feature>
<evidence type="ECO:0000313" key="5">
    <source>
        <dbReference type="Proteomes" id="UP000462449"/>
    </source>
</evidence>
<evidence type="ECO:0000313" key="4">
    <source>
        <dbReference type="Proteomes" id="UP000285951"/>
    </source>
</evidence>
<accession>A0A7M4D6R9</accession>
<dbReference type="EMBL" id="QTZN02000023">
    <property type="protein sequence ID" value="MVB07553.1"/>
    <property type="molecule type" value="Genomic_DNA"/>
</dbReference>
<keyword evidence="4" id="KW-1185">Reference proteome</keyword>
<organism evidence="2 5">
    <name type="scientific">Labilibaculum euxinus</name>
    <dbReference type="NCBI Taxonomy" id="2686357"/>
    <lineage>
        <taxon>Bacteria</taxon>
        <taxon>Pseudomonadati</taxon>
        <taxon>Bacteroidota</taxon>
        <taxon>Bacteroidia</taxon>
        <taxon>Marinilabiliales</taxon>
        <taxon>Marinifilaceae</taxon>
        <taxon>Labilibaculum</taxon>
    </lineage>
</organism>
<feature type="transmembrane region" description="Helical" evidence="1">
    <location>
        <begin position="108"/>
        <end position="128"/>
    </location>
</feature>
<comment type="caution">
    <text evidence="2">The sequence shown here is derived from an EMBL/GenBank/DDBJ whole genome shotgun (WGS) entry which is preliminary data.</text>
</comment>
<sequence>MFKEKKQKNNSCLLQAIASLIGGIIFWYIMKSIFLWIPNLAELLGYVQVPLKESITWRIVGLLTAVGISIIIYQLKNRIIIIFGLIEITGGGWTIWETFSQHFENNVLYALAIAGGIFLFVNGFDNMMKQEKKRNQK</sequence>
<evidence type="ECO:0000256" key="1">
    <source>
        <dbReference type="SAM" id="Phobius"/>
    </source>
</evidence>
<reference evidence="3 4" key="1">
    <citation type="submission" date="2019-11" db="EMBL/GenBank/DDBJ databases">
        <title>Draft genome sequence of Labilibaculum sp. strain SYP isolated from Black Sea.</title>
        <authorList>
            <person name="Yadav S."/>
            <person name="Villanueva L."/>
        </authorList>
    </citation>
    <scope>NUCLEOTIDE SEQUENCE [LARGE SCALE GENOMIC DNA]</scope>
    <source>
        <strain evidence="3 4">44</strain>
    </source>
</reference>